<dbReference type="RefSeq" id="WP_261236644.1">
    <property type="nucleotide sequence ID" value="NZ_JAMXFA010000032.1"/>
</dbReference>
<comment type="caution">
    <text evidence="1">The sequence shown here is derived from an EMBL/GenBank/DDBJ whole genome shotgun (WGS) entry which is preliminary data.</text>
</comment>
<protein>
    <submittedName>
        <fullName evidence="1">Serine kinase</fullName>
    </submittedName>
</protein>
<keyword evidence="1" id="KW-0808">Transferase</keyword>
<name>A0ABT2NBM4_9CYAN</name>
<sequence length="365" mass="40286">MVIPKKIELEAATSNTDPQAPIDFFNAVGEKYKTAEVASEGSVERFYNLAGHKIRLCFAGSALIPYLTPALSHLEIEAVANPELTVCLWDSESTHTAMLPPPWSKDCYHPKRGEIIGYNTDRIHTSFQWGSYALSLLDRDRNLGIYWISTVKQIPYWETGAPLRTIFNVWLNQREVQLVHAGAVGLPEGGVLLAGKGGSGKSTSALACLNSNLFYASDDYCLISPTPTPTVFSLYNTGKKNADDVERLPFLASAIRNRDRLDTEKALYFIHQTFPEKILNHFPIKAILIPRIAGTKDTTLEPTSSTSALTALAPSTMIQLPGTGKEACQMMKTVADRVPCYELRVGTEIEQIPQTIFQLLSQGIH</sequence>
<dbReference type="Gene3D" id="3.40.50.300">
    <property type="entry name" value="P-loop containing nucleotide triphosphate hydrolases"/>
    <property type="match status" value="1"/>
</dbReference>
<organism evidence="1 2">
    <name type="scientific">Laspinema olomoucense D3b</name>
    <dbReference type="NCBI Taxonomy" id="2953688"/>
    <lineage>
        <taxon>Bacteria</taxon>
        <taxon>Bacillati</taxon>
        <taxon>Cyanobacteriota</taxon>
        <taxon>Cyanophyceae</taxon>
        <taxon>Oscillatoriophycideae</taxon>
        <taxon>Oscillatoriales</taxon>
        <taxon>Laspinemataceae</taxon>
        <taxon>Laspinema</taxon>
        <taxon>Laspinema olomoucense</taxon>
    </lineage>
</organism>
<gene>
    <name evidence="1" type="ORF">NG792_20425</name>
</gene>
<keyword evidence="2" id="KW-1185">Reference proteome</keyword>
<dbReference type="GO" id="GO:0016301">
    <property type="term" value="F:kinase activity"/>
    <property type="evidence" value="ECO:0007669"/>
    <property type="project" value="UniProtKB-KW"/>
</dbReference>
<dbReference type="EMBL" id="JAMXFA010000032">
    <property type="protein sequence ID" value="MCT7980092.1"/>
    <property type="molecule type" value="Genomic_DNA"/>
</dbReference>
<accession>A0ABT2NBM4</accession>
<evidence type="ECO:0000313" key="1">
    <source>
        <dbReference type="EMBL" id="MCT7980092.1"/>
    </source>
</evidence>
<proteinExistence type="predicted"/>
<reference evidence="1 2" key="1">
    <citation type="journal article" date="2022" name="Front. Microbiol.">
        <title>High genomic differentiation and limited gene flow indicate recent cryptic speciation within the genus Laspinema (cyanobacteria).</title>
        <authorList>
            <person name="Stanojkovic A."/>
            <person name="Skoupy S."/>
            <person name="Skaloud P."/>
            <person name="Dvorak P."/>
        </authorList>
    </citation>
    <scope>NUCLEOTIDE SEQUENCE [LARGE SCALE GENOMIC DNA]</scope>
    <source>
        <strain evidence="1 2">D3b</strain>
    </source>
</reference>
<dbReference type="InterPro" id="IPR027417">
    <property type="entry name" value="P-loop_NTPase"/>
</dbReference>
<evidence type="ECO:0000313" key="2">
    <source>
        <dbReference type="Proteomes" id="UP001525961"/>
    </source>
</evidence>
<dbReference type="Proteomes" id="UP001525961">
    <property type="component" value="Unassembled WGS sequence"/>
</dbReference>
<keyword evidence="1" id="KW-0418">Kinase</keyword>
<dbReference type="SUPFAM" id="SSF53795">
    <property type="entry name" value="PEP carboxykinase-like"/>
    <property type="match status" value="1"/>
</dbReference>